<name>A0A9X9M462_GULGU</name>
<accession>A0A9X9M462</accession>
<evidence type="ECO:0000256" key="1">
    <source>
        <dbReference type="SAM" id="MobiDB-lite"/>
    </source>
</evidence>
<keyword evidence="3" id="KW-1185">Reference proteome</keyword>
<feature type="non-terminal residue" evidence="2">
    <location>
        <position position="1"/>
    </location>
</feature>
<feature type="compositionally biased region" description="Basic residues" evidence="1">
    <location>
        <begin position="73"/>
        <end position="85"/>
    </location>
</feature>
<comment type="caution">
    <text evidence="2">The sequence shown here is derived from an EMBL/GenBank/DDBJ whole genome shotgun (WGS) entry which is preliminary data.</text>
</comment>
<dbReference type="Proteomes" id="UP000269945">
    <property type="component" value="Unassembled WGS sequence"/>
</dbReference>
<protein>
    <submittedName>
        <fullName evidence="2">Uncharacterized protein</fullName>
    </submittedName>
</protein>
<dbReference type="PROSITE" id="PS50096">
    <property type="entry name" value="IQ"/>
    <property type="match status" value="1"/>
</dbReference>
<gene>
    <name evidence="2" type="ORF">BN2614_LOCUS8</name>
</gene>
<feature type="region of interest" description="Disordered" evidence="1">
    <location>
        <begin position="20"/>
        <end position="85"/>
    </location>
</feature>
<evidence type="ECO:0000313" key="3">
    <source>
        <dbReference type="Proteomes" id="UP000269945"/>
    </source>
</evidence>
<sequence length="85" mass="9775">KKAYPARNYDPHFAQFQHIRQTSKGGSSDSSKHALGPQTWSTKTRALFRGYFGRRGRKNKTKPENPAAWGSRRFSHSPFRARLRG</sequence>
<reference evidence="2 3" key="1">
    <citation type="submission" date="2018-10" db="EMBL/GenBank/DDBJ databases">
        <authorList>
            <person name="Ekblom R."/>
            <person name="Jareborg N."/>
        </authorList>
    </citation>
    <scope>NUCLEOTIDE SEQUENCE [LARGE SCALE GENOMIC DNA]</scope>
    <source>
        <tissue evidence="2">Muscle</tissue>
    </source>
</reference>
<evidence type="ECO:0000313" key="2">
    <source>
        <dbReference type="EMBL" id="VCX33837.1"/>
    </source>
</evidence>
<organism evidence="2 3">
    <name type="scientific">Gulo gulo</name>
    <name type="common">Wolverine</name>
    <name type="synonym">Gluton</name>
    <dbReference type="NCBI Taxonomy" id="48420"/>
    <lineage>
        <taxon>Eukaryota</taxon>
        <taxon>Metazoa</taxon>
        <taxon>Chordata</taxon>
        <taxon>Craniata</taxon>
        <taxon>Vertebrata</taxon>
        <taxon>Euteleostomi</taxon>
        <taxon>Mammalia</taxon>
        <taxon>Eutheria</taxon>
        <taxon>Laurasiatheria</taxon>
        <taxon>Carnivora</taxon>
        <taxon>Caniformia</taxon>
        <taxon>Musteloidea</taxon>
        <taxon>Mustelidae</taxon>
        <taxon>Guloninae</taxon>
        <taxon>Gulo</taxon>
    </lineage>
</organism>
<dbReference type="EMBL" id="CYRY02042392">
    <property type="protein sequence ID" value="VCX33837.1"/>
    <property type="molecule type" value="Genomic_DNA"/>
</dbReference>
<proteinExistence type="predicted"/>
<dbReference type="AlphaFoldDB" id="A0A9X9M462"/>
<feature type="non-terminal residue" evidence="2">
    <location>
        <position position="85"/>
    </location>
</feature>
<feature type="compositionally biased region" description="Polar residues" evidence="1">
    <location>
        <begin position="20"/>
        <end position="29"/>
    </location>
</feature>